<protein>
    <recommendedName>
        <fullName evidence="6">Signal peptidase I</fullName>
        <ecNumber evidence="6">3.4.21.89</ecNumber>
    </recommendedName>
</protein>
<dbReference type="SUPFAM" id="SSF51306">
    <property type="entry name" value="LexA/Signal peptidase"/>
    <property type="match status" value="1"/>
</dbReference>
<dbReference type="InterPro" id="IPR015927">
    <property type="entry name" value="Peptidase_S24_S26A/B/C"/>
</dbReference>
<dbReference type="EC" id="3.4.21.89" evidence="6"/>
<keyword evidence="4" id="KW-1133">Transmembrane helix</keyword>
<accession>A0ABX4IAF4</accession>
<sequence length="174" mass="19140">MPQGGTMVKKIMSVIIATLLGFILIGNVYGLVQRMTGQTVFPMFLGFGKAIVVSGSMDPAIKVNDIVLVHKVPQARYQKGDIVTYRSDDYPVTHRIQSVTGDIVITKGDANDAADQPIKTSDIYGKVVLVIPKLGYLLRWLQEPLGLMVLATGLIAIWESDKWLTLPRGKKDKK</sequence>
<comment type="caution">
    <text evidence="8">The sequence shown here is derived from an EMBL/GenBank/DDBJ whole genome shotgun (WGS) entry which is preliminary data.</text>
</comment>
<keyword evidence="2" id="KW-0645">Protease</keyword>
<comment type="subcellular location">
    <subcellularLocation>
        <location evidence="1">Endomembrane system</location>
    </subcellularLocation>
</comment>
<dbReference type="Proteomes" id="UP000218979">
    <property type="component" value="Unassembled WGS sequence"/>
</dbReference>
<dbReference type="CDD" id="cd06530">
    <property type="entry name" value="S26_SPase_I"/>
    <property type="match status" value="1"/>
</dbReference>
<dbReference type="Pfam" id="PF00717">
    <property type="entry name" value="Peptidase_S24"/>
    <property type="match status" value="1"/>
</dbReference>
<feature type="domain" description="Peptidase S24/S26A/S26B/S26C" evidence="7">
    <location>
        <begin position="52"/>
        <end position="128"/>
    </location>
</feature>
<evidence type="ECO:0000256" key="6">
    <source>
        <dbReference type="NCBIfam" id="TIGR02228"/>
    </source>
</evidence>
<gene>
    <name evidence="8" type="ORF">RR45_GL000066</name>
</gene>
<dbReference type="PANTHER" id="PTHR10806">
    <property type="entry name" value="SIGNAL PEPTIDASE COMPLEX CATALYTIC SUBUNIT SEC11"/>
    <property type="match status" value="1"/>
</dbReference>
<evidence type="ECO:0000256" key="4">
    <source>
        <dbReference type="ARBA" id="ARBA00022989"/>
    </source>
</evidence>
<keyword evidence="9" id="KW-1185">Reference proteome</keyword>
<organism evidence="8 9">
    <name type="scientific">Pseudolactococcus chungangensis CAU 28 = DSM 22330</name>
    <dbReference type="NCBI Taxonomy" id="1122154"/>
    <lineage>
        <taxon>Bacteria</taxon>
        <taxon>Bacillati</taxon>
        <taxon>Bacillota</taxon>
        <taxon>Bacilli</taxon>
        <taxon>Lactobacillales</taxon>
        <taxon>Streptococcaceae</taxon>
        <taxon>Pseudolactococcus</taxon>
    </lineage>
</organism>
<dbReference type="EMBL" id="JXJT01000001">
    <property type="protein sequence ID" value="PCS04747.1"/>
    <property type="molecule type" value="Genomic_DNA"/>
</dbReference>
<dbReference type="NCBIfam" id="TIGR02228">
    <property type="entry name" value="sigpep_I_arch"/>
    <property type="match status" value="1"/>
</dbReference>
<keyword evidence="3" id="KW-0812">Transmembrane</keyword>
<keyword evidence="5" id="KW-0472">Membrane</keyword>
<evidence type="ECO:0000259" key="7">
    <source>
        <dbReference type="Pfam" id="PF00717"/>
    </source>
</evidence>
<evidence type="ECO:0000256" key="1">
    <source>
        <dbReference type="ARBA" id="ARBA00004308"/>
    </source>
</evidence>
<dbReference type="PANTHER" id="PTHR10806:SF6">
    <property type="entry name" value="SIGNAL PEPTIDASE COMPLEX CATALYTIC SUBUNIT SEC11"/>
    <property type="match status" value="1"/>
</dbReference>
<dbReference type="InterPro" id="IPR036286">
    <property type="entry name" value="LexA/Signal_pep-like_sf"/>
</dbReference>
<name>A0ABX4IAF4_9LACT</name>
<evidence type="ECO:0000313" key="8">
    <source>
        <dbReference type="EMBL" id="PCS04747.1"/>
    </source>
</evidence>
<dbReference type="InterPro" id="IPR019533">
    <property type="entry name" value="Peptidase_S26"/>
</dbReference>
<reference evidence="8 9" key="1">
    <citation type="submission" date="2014-12" db="EMBL/GenBank/DDBJ databases">
        <title>Draft genome sequences of 10 type strains of Lactococcus.</title>
        <authorList>
            <person name="Sun Z."/>
            <person name="Zhong Z."/>
            <person name="Liu W."/>
            <person name="Zhang W."/>
            <person name="Zhang H."/>
        </authorList>
    </citation>
    <scope>NUCLEOTIDE SEQUENCE [LARGE SCALE GENOMIC DNA]</scope>
    <source>
        <strain evidence="8 9">DSM 22330</strain>
    </source>
</reference>
<keyword evidence="2" id="KW-0378">Hydrolase</keyword>
<proteinExistence type="predicted"/>
<dbReference type="InterPro" id="IPR001733">
    <property type="entry name" value="Peptidase_S26B"/>
</dbReference>
<evidence type="ECO:0000256" key="5">
    <source>
        <dbReference type="ARBA" id="ARBA00023136"/>
    </source>
</evidence>
<evidence type="ECO:0000256" key="3">
    <source>
        <dbReference type="ARBA" id="ARBA00022692"/>
    </source>
</evidence>
<dbReference type="Gene3D" id="2.10.109.10">
    <property type="entry name" value="Umud Fragment, subunit A"/>
    <property type="match status" value="1"/>
</dbReference>
<evidence type="ECO:0000313" key="9">
    <source>
        <dbReference type="Proteomes" id="UP000218979"/>
    </source>
</evidence>
<evidence type="ECO:0000256" key="2">
    <source>
        <dbReference type="ARBA" id="ARBA00022670"/>
    </source>
</evidence>